<evidence type="ECO:0000313" key="3">
    <source>
        <dbReference type="EMBL" id="MFC4835179.1"/>
    </source>
</evidence>
<organism evidence="3 4">
    <name type="scientific">Actinomycetospora chibensis</name>
    <dbReference type="NCBI Taxonomy" id="663606"/>
    <lineage>
        <taxon>Bacteria</taxon>
        <taxon>Bacillati</taxon>
        <taxon>Actinomycetota</taxon>
        <taxon>Actinomycetes</taxon>
        <taxon>Pseudonocardiales</taxon>
        <taxon>Pseudonocardiaceae</taxon>
        <taxon>Actinomycetospora</taxon>
    </lineage>
</organism>
<keyword evidence="1" id="KW-0812">Transmembrane</keyword>
<feature type="domain" description="YdbS-like PH" evidence="2">
    <location>
        <begin position="399"/>
        <end position="470"/>
    </location>
</feature>
<dbReference type="RefSeq" id="WP_274191652.1">
    <property type="nucleotide sequence ID" value="NZ_BAABHN010000047.1"/>
</dbReference>
<dbReference type="PANTHER" id="PTHR34473:SF2">
    <property type="entry name" value="UPF0699 TRANSMEMBRANE PROTEIN YDBT"/>
    <property type="match status" value="1"/>
</dbReference>
<feature type="transmembrane region" description="Helical" evidence="1">
    <location>
        <begin position="48"/>
        <end position="69"/>
    </location>
</feature>
<reference evidence="4" key="1">
    <citation type="journal article" date="2019" name="Int. J. Syst. Evol. Microbiol.">
        <title>The Global Catalogue of Microorganisms (GCM) 10K type strain sequencing project: providing services to taxonomists for standard genome sequencing and annotation.</title>
        <authorList>
            <consortium name="The Broad Institute Genomics Platform"/>
            <consortium name="The Broad Institute Genome Sequencing Center for Infectious Disease"/>
            <person name="Wu L."/>
            <person name="Ma J."/>
        </authorList>
    </citation>
    <scope>NUCLEOTIDE SEQUENCE [LARGE SCALE GENOMIC DNA]</scope>
    <source>
        <strain evidence="4">CCUG 50347</strain>
    </source>
</reference>
<keyword evidence="1" id="KW-0472">Membrane</keyword>
<protein>
    <submittedName>
        <fullName evidence="3">PH domain-containing protein</fullName>
    </submittedName>
</protein>
<feature type="transmembrane region" description="Helical" evidence="1">
    <location>
        <begin position="20"/>
        <end position="42"/>
    </location>
</feature>
<dbReference type="PANTHER" id="PTHR34473">
    <property type="entry name" value="UPF0699 TRANSMEMBRANE PROTEIN YDBS"/>
    <property type="match status" value="1"/>
</dbReference>
<feature type="domain" description="YdbS-like PH" evidence="2">
    <location>
        <begin position="68"/>
        <end position="149"/>
    </location>
</feature>
<dbReference type="Proteomes" id="UP001595909">
    <property type="component" value="Unassembled WGS sequence"/>
</dbReference>
<dbReference type="Pfam" id="PF03703">
    <property type="entry name" value="bPH_2"/>
    <property type="match status" value="2"/>
</dbReference>
<comment type="caution">
    <text evidence="3">The sequence shown here is derived from an EMBL/GenBank/DDBJ whole genome shotgun (WGS) entry which is preliminary data.</text>
</comment>
<evidence type="ECO:0000256" key="1">
    <source>
        <dbReference type="SAM" id="Phobius"/>
    </source>
</evidence>
<feature type="transmembrane region" description="Helical" evidence="1">
    <location>
        <begin position="217"/>
        <end position="239"/>
    </location>
</feature>
<dbReference type="InterPro" id="IPR014529">
    <property type="entry name" value="UCP026631"/>
</dbReference>
<name>A0ABV9RNU0_9PSEU</name>
<gene>
    <name evidence="3" type="ORF">ACFPEL_22415</name>
</gene>
<dbReference type="EMBL" id="JBHSIM010000047">
    <property type="protein sequence ID" value="MFC4835179.1"/>
    <property type="molecule type" value="Genomic_DNA"/>
</dbReference>
<sequence>MTSSPSDGLGWQRLDRRMLVVHPAVDLIKLVPVLLVIAITGGTSDDRWRLGGGIALAVAVLAFGISRWFTTSYRIGTDRVELRTGLLRRHHRSVHRDRIRTADLTANPAHRLFGLAVVRVGTGRREGGDDAELTLDAVRRVEAERLRALLLGEAPVDADAPVPELARLRWTWVRFAPLTFSAIAVVGVVWLGLFRLAEEFSLRAPVTETLREGAGRAPVWLGAVALLATAVFGAAVVFVEGWWGYRLTRADDGGLVLRRGLLTRRTLSLEGRRLRGVELDEPLLVRLGRGARPLALTTGLRADGQGEHVGAVGPAMPRRRAHQVAAGVLGVGEEEGTRAPLVRHPRAAVVRRLTRGVGPVLVVCAVLLARPEAPADPVVVPILLGASVLLAVDRIRSLGHALTGTHLVSRHGAWVRRTVVLRRGGVIGWRLTQSLTQRRAGLVTLHAVTAAGRGRYEVLDVGVDRALELVEDVTPGLLAPFVIDGRGAGRLVRR</sequence>
<dbReference type="PIRSF" id="PIRSF026631">
    <property type="entry name" value="UCP026631"/>
    <property type="match status" value="1"/>
</dbReference>
<proteinExistence type="predicted"/>
<feature type="transmembrane region" description="Helical" evidence="1">
    <location>
        <begin position="175"/>
        <end position="197"/>
    </location>
</feature>
<dbReference type="InterPro" id="IPR005182">
    <property type="entry name" value="YdbS-like_PH"/>
</dbReference>
<keyword evidence="1" id="KW-1133">Transmembrane helix</keyword>
<keyword evidence="4" id="KW-1185">Reference proteome</keyword>
<evidence type="ECO:0000313" key="4">
    <source>
        <dbReference type="Proteomes" id="UP001595909"/>
    </source>
</evidence>
<accession>A0ABV9RNU0</accession>
<evidence type="ECO:0000259" key="2">
    <source>
        <dbReference type="Pfam" id="PF03703"/>
    </source>
</evidence>